<proteinExistence type="predicted"/>
<keyword evidence="3" id="KW-1185">Reference proteome</keyword>
<dbReference type="AlphaFoldDB" id="A0A1H6Z614"/>
<protein>
    <submittedName>
        <fullName evidence="2">Uncharacterized protein</fullName>
    </submittedName>
</protein>
<dbReference type="Gene3D" id="1.20.1260.10">
    <property type="match status" value="1"/>
</dbReference>
<dbReference type="EMBL" id="FNZI01000004">
    <property type="protein sequence ID" value="SEJ48851.1"/>
    <property type="molecule type" value="Genomic_DNA"/>
</dbReference>
<gene>
    <name evidence="2" type="ORF">SAMN05421637_1982</name>
</gene>
<dbReference type="InterPro" id="IPR012347">
    <property type="entry name" value="Ferritin-like"/>
</dbReference>
<dbReference type="STRING" id="1043493.SAMN05421637_1982"/>
<accession>A0A1H6Z614</accession>
<sequence length="317" mass="32260">MMAPMTPSPSRWMRGLAAAAVLAVATTGCSWRLETPPIPSRTPTATVVLRDDAALREQAVIDAADSSEAGALESALAPVRLEALGGVYVPYPSASPVPSPTGEQPSFAEAVDAAIADALRGADAAQDEDPGLAALLRSIALSHAMTTTVADLAGAEPGDRSLPGGDGVPDLAPAEATEVDGDVLAALALAHDEAAFTYEVIAARSEDEDARAEALTRSRLHEDRAAALLALPGVEDRRETLYDVPSAGTGTAEERAATALALETALAEAYAALIDGASAQDAGWILDAAYDAFAQAASLPGFEVADIPALPGLSVSR</sequence>
<evidence type="ECO:0000313" key="3">
    <source>
        <dbReference type="Proteomes" id="UP000183315"/>
    </source>
</evidence>
<organism evidence="2 3">
    <name type="scientific">Demequina mangrovi</name>
    <dbReference type="NCBI Taxonomy" id="1043493"/>
    <lineage>
        <taxon>Bacteria</taxon>
        <taxon>Bacillati</taxon>
        <taxon>Actinomycetota</taxon>
        <taxon>Actinomycetes</taxon>
        <taxon>Micrococcales</taxon>
        <taxon>Demequinaceae</taxon>
        <taxon>Demequina</taxon>
    </lineage>
</organism>
<feature type="region of interest" description="Disordered" evidence="1">
    <location>
        <begin position="154"/>
        <end position="173"/>
    </location>
</feature>
<evidence type="ECO:0000313" key="2">
    <source>
        <dbReference type="EMBL" id="SEJ48851.1"/>
    </source>
</evidence>
<name>A0A1H6Z614_9MICO</name>
<dbReference type="Proteomes" id="UP000183315">
    <property type="component" value="Unassembled WGS sequence"/>
</dbReference>
<evidence type="ECO:0000256" key="1">
    <source>
        <dbReference type="SAM" id="MobiDB-lite"/>
    </source>
</evidence>
<reference evidence="3" key="1">
    <citation type="submission" date="2016-10" db="EMBL/GenBank/DDBJ databases">
        <authorList>
            <person name="Varghese N."/>
        </authorList>
    </citation>
    <scope>NUCLEOTIDE SEQUENCE [LARGE SCALE GENOMIC DNA]</scope>
    <source>
        <strain evidence="3">DSM 24868</strain>
    </source>
</reference>